<feature type="domain" description="Polysaccharide pyruvyl transferase" evidence="1">
    <location>
        <begin position="21"/>
        <end position="323"/>
    </location>
</feature>
<keyword evidence="3" id="KW-1185">Reference proteome</keyword>
<keyword evidence="2" id="KW-0808">Transferase</keyword>
<reference evidence="2 3" key="1">
    <citation type="submission" date="2016-10" db="EMBL/GenBank/DDBJ databases">
        <authorList>
            <person name="de Groot N.N."/>
        </authorList>
    </citation>
    <scope>NUCLEOTIDE SEQUENCE [LARGE SCALE GENOMIC DNA]</scope>
    <source>
        <strain evidence="2 3">DSM 1736</strain>
    </source>
</reference>
<name>A0A1G9WQ51_9FIRM</name>
<evidence type="ECO:0000259" key="1">
    <source>
        <dbReference type="Pfam" id="PF04230"/>
    </source>
</evidence>
<dbReference type="Proteomes" id="UP000214880">
    <property type="component" value="Unassembled WGS sequence"/>
</dbReference>
<dbReference type="EMBL" id="FNHB01000008">
    <property type="protein sequence ID" value="SDM86371.1"/>
    <property type="molecule type" value="Genomic_DNA"/>
</dbReference>
<proteinExistence type="predicted"/>
<evidence type="ECO:0000313" key="3">
    <source>
        <dbReference type="Proteomes" id="UP000214880"/>
    </source>
</evidence>
<dbReference type="AlphaFoldDB" id="A0A1G9WQ51"/>
<protein>
    <submittedName>
        <fullName evidence="2">Polysaccharide pyruvyl transferase</fullName>
    </submittedName>
</protein>
<evidence type="ECO:0000313" key="2">
    <source>
        <dbReference type="EMBL" id="SDM86371.1"/>
    </source>
</evidence>
<dbReference type="STRING" id="146817.SAMN04488502_10846"/>
<dbReference type="OrthoDB" id="430408at2"/>
<organism evidence="2 3">
    <name type="scientific">Dendrosporobacter quercicolus</name>
    <dbReference type="NCBI Taxonomy" id="146817"/>
    <lineage>
        <taxon>Bacteria</taxon>
        <taxon>Bacillati</taxon>
        <taxon>Bacillota</taxon>
        <taxon>Negativicutes</taxon>
        <taxon>Selenomonadales</taxon>
        <taxon>Sporomusaceae</taxon>
        <taxon>Dendrosporobacter</taxon>
    </lineage>
</organism>
<accession>A0A1G9WQ51</accession>
<dbReference type="InterPro" id="IPR007345">
    <property type="entry name" value="Polysacch_pyruvyl_Trfase"/>
</dbReference>
<dbReference type="Pfam" id="PF04230">
    <property type="entry name" value="PS_pyruv_trans"/>
    <property type="match status" value="1"/>
</dbReference>
<gene>
    <name evidence="2" type="ORF">SAMN04488502_10846</name>
</gene>
<sequence>MSKVNGTKKKVCLVSWFQSHNYGTNLQAYALIKALNNLNCECILNDFVYKNIDFFNINWVWIKFCQKLNLKKKNILHRKLRKSVNSNFSDRLDRRENLYKKYMLDNYKFAGIKNKKGLLKLCEWADYFISGSDQAWNPYYLNRCYLLDFVNDSTPKISYAASFGVNALPAWSKSTYKDLLNRYKSISVREKQGISIIKNVVDHEVEHVVDPTLLITRREWQNFALNAVIKENVRNLKEGYILCYFVGDKEQYWKHVDEIKNMTGLTLIVIPLCLETFFRKDQIYIEVGPYEFVWLIENASIICTDSFHAVVFSLIFNKNFYVFKRFLDDNNESQNSRLYSLLEILGLEDYYVDPNSNCISQIKGIEYTIINKKLEDMRKRSLMWLKNALDIDVN</sequence>
<dbReference type="RefSeq" id="WP_092074267.1">
    <property type="nucleotide sequence ID" value="NZ_FNHB01000008.1"/>
</dbReference>
<dbReference type="GO" id="GO:0016740">
    <property type="term" value="F:transferase activity"/>
    <property type="evidence" value="ECO:0007669"/>
    <property type="project" value="UniProtKB-KW"/>
</dbReference>